<evidence type="ECO:0000313" key="3">
    <source>
        <dbReference type="Proteomes" id="UP000826513"/>
    </source>
</evidence>
<proteinExistence type="predicted"/>
<organism evidence="2 3">
    <name type="scientific">Agrobacterium larrymoorei</name>
    <dbReference type="NCBI Taxonomy" id="160699"/>
    <lineage>
        <taxon>Bacteria</taxon>
        <taxon>Pseudomonadati</taxon>
        <taxon>Pseudomonadota</taxon>
        <taxon>Alphaproteobacteria</taxon>
        <taxon>Hyphomicrobiales</taxon>
        <taxon>Rhizobiaceae</taxon>
        <taxon>Rhizobium/Agrobacterium group</taxon>
        <taxon>Agrobacterium</taxon>
    </lineage>
</organism>
<geneLocation type="plasmid" evidence="2 3">
    <name>unnamed2</name>
</geneLocation>
<evidence type="ECO:0000256" key="1">
    <source>
        <dbReference type="SAM" id="Coils"/>
    </source>
</evidence>
<keyword evidence="1" id="KW-0175">Coiled coil</keyword>
<name>A0ABX8TC48_9HYPH</name>
<feature type="coiled-coil region" evidence="1">
    <location>
        <begin position="4"/>
        <end position="43"/>
    </location>
</feature>
<dbReference type="EMBL" id="CP072171">
    <property type="protein sequence ID" value="QYA10832.1"/>
    <property type="molecule type" value="Genomic_DNA"/>
</dbReference>
<dbReference type="Proteomes" id="UP000826513">
    <property type="component" value="Plasmid unnamed2"/>
</dbReference>
<sequence>MTTYDHIQELRLELSAVLDQAERRQIAAELATAEAKLAEEEAAFEAQIVAEPPH</sequence>
<keyword evidence="2" id="KW-0614">Plasmid</keyword>
<accession>A0ABX8TC48</accession>
<keyword evidence="3" id="KW-1185">Reference proteome</keyword>
<gene>
    <name evidence="2" type="ORF">J5285_26125</name>
</gene>
<evidence type="ECO:0000313" key="2">
    <source>
        <dbReference type="EMBL" id="QYA10832.1"/>
    </source>
</evidence>
<dbReference type="RefSeq" id="WP_174051961.1">
    <property type="nucleotide sequence ID" value="NZ_CP072171.1"/>
</dbReference>
<protein>
    <submittedName>
        <fullName evidence="2">Uncharacterized protein</fullName>
    </submittedName>
</protein>
<reference evidence="2 3" key="1">
    <citation type="submission" date="2021-03" db="EMBL/GenBank/DDBJ databases">
        <title>Rapid diversification of plasmids in a genus of pathogenic and nitrogen fixing bacteria.</title>
        <authorList>
            <person name="Weisberg A.J."/>
            <person name="Miller M."/>
            <person name="Ream W."/>
            <person name="Grunwald N.J."/>
            <person name="Chang J.H."/>
        </authorList>
    </citation>
    <scope>NUCLEOTIDE SEQUENCE [LARGE SCALE GENOMIC DNA]</scope>
    <source>
        <strain evidence="2 3">AF3.44</strain>
        <plasmid evidence="2 3">unnamed2</plasmid>
    </source>
</reference>